<evidence type="ECO:0000256" key="2">
    <source>
        <dbReference type="ARBA" id="ARBA00006003"/>
    </source>
</evidence>
<dbReference type="FunCoup" id="A0A7M7NHW3">
    <property type="interactions" value="115"/>
</dbReference>
<name>A0A7M7NHW3_STRPU</name>
<keyword evidence="10" id="KW-1015">Disulfide bond</keyword>
<evidence type="ECO:0000256" key="10">
    <source>
        <dbReference type="ARBA" id="ARBA00023157"/>
    </source>
</evidence>
<dbReference type="GO" id="GO:0000139">
    <property type="term" value="C:Golgi membrane"/>
    <property type="evidence" value="ECO:0007669"/>
    <property type="project" value="UniProtKB-SubCell"/>
</dbReference>
<evidence type="ECO:0000313" key="16">
    <source>
        <dbReference type="Proteomes" id="UP000007110"/>
    </source>
</evidence>
<dbReference type="PANTHER" id="PTHR11987">
    <property type="entry name" value="ALPHA-2,8-SIALYLTRANSFERASE"/>
    <property type="match status" value="1"/>
</dbReference>
<comment type="similarity">
    <text evidence="2">Belongs to the glycosyltransferase 29 family.</text>
</comment>
<evidence type="ECO:0000313" key="15">
    <source>
        <dbReference type="EnsemblMetazoa" id="XP_030836592"/>
    </source>
</evidence>
<reference evidence="16" key="1">
    <citation type="submission" date="2015-02" db="EMBL/GenBank/DDBJ databases">
        <title>Genome sequencing for Strongylocentrotus purpuratus.</title>
        <authorList>
            <person name="Murali S."/>
            <person name="Liu Y."/>
            <person name="Vee V."/>
            <person name="English A."/>
            <person name="Wang M."/>
            <person name="Skinner E."/>
            <person name="Han Y."/>
            <person name="Muzny D.M."/>
            <person name="Worley K.C."/>
            <person name="Gibbs R.A."/>
        </authorList>
    </citation>
    <scope>NUCLEOTIDE SEQUENCE</scope>
</reference>
<organism evidence="15 16">
    <name type="scientific">Strongylocentrotus purpuratus</name>
    <name type="common">Purple sea urchin</name>
    <dbReference type="NCBI Taxonomy" id="7668"/>
    <lineage>
        <taxon>Eukaryota</taxon>
        <taxon>Metazoa</taxon>
        <taxon>Echinodermata</taxon>
        <taxon>Eleutherozoa</taxon>
        <taxon>Echinozoa</taxon>
        <taxon>Echinoidea</taxon>
        <taxon>Euechinoidea</taxon>
        <taxon>Echinacea</taxon>
        <taxon>Camarodonta</taxon>
        <taxon>Echinidea</taxon>
        <taxon>Strongylocentrotidae</taxon>
        <taxon>Strongylocentrotus</taxon>
    </lineage>
</organism>
<evidence type="ECO:0000256" key="13">
    <source>
        <dbReference type="SAM" id="MobiDB-lite"/>
    </source>
</evidence>
<dbReference type="Gene3D" id="3.90.1480.20">
    <property type="entry name" value="Glycosyl transferase family 29"/>
    <property type="match status" value="1"/>
</dbReference>
<evidence type="ECO:0000256" key="8">
    <source>
        <dbReference type="ARBA" id="ARBA00023034"/>
    </source>
</evidence>
<evidence type="ECO:0000256" key="3">
    <source>
        <dbReference type="ARBA" id="ARBA00022676"/>
    </source>
</evidence>
<keyword evidence="9 14" id="KW-0472">Membrane</keyword>
<protein>
    <submittedName>
        <fullName evidence="15">Uncharacterized protein</fullName>
    </submittedName>
</protein>
<dbReference type="InterPro" id="IPR038578">
    <property type="entry name" value="GT29-like_sf"/>
</dbReference>
<sequence length="411" mass="47483">MIDTHMARRYHIKPLRHNFQVYNRSSFHSENISMLVILTIATITVCTITYFTANARELMETRARPVGTSRLAKPPKTPPPAEPMSNHKSNSHFTRNLWNFVANEAEKLFLYQHFLETPWKPNTTNQQMWRSEWNELASNLTADKDFILTQQNVKENDSLTYSLYRKVKGKPMKQFKVTKKLMDNLPNASPLDGSHFGRCSVVGNSGILLDSDCGKQIDQSDYVFRCNTAPLEPFRCDAGMKSNLTTMNPSIIERRFNCLKKEENISSFAKAISQYNDDIWLPCFGIQSHTQTCLKSLDVYEGLNPRLLVANPAHFRLVWDFWRERKFGTEPLSTGFYLVHVALSVCEEIHLYGFWPFSAQLDPSPGQVHDIPYHYFDNLKVTKNHNMNKEFQILLQMHKHGLLQMHAGKCS</sequence>
<keyword evidence="8" id="KW-0333">Golgi apparatus</keyword>
<keyword evidence="5 14" id="KW-0812">Transmembrane</keyword>
<evidence type="ECO:0000256" key="9">
    <source>
        <dbReference type="ARBA" id="ARBA00023136"/>
    </source>
</evidence>
<evidence type="ECO:0000256" key="1">
    <source>
        <dbReference type="ARBA" id="ARBA00004323"/>
    </source>
</evidence>
<reference evidence="15" key="2">
    <citation type="submission" date="2021-01" db="UniProtKB">
        <authorList>
            <consortium name="EnsemblMetazoa"/>
        </authorList>
    </citation>
    <scope>IDENTIFICATION</scope>
</reference>
<keyword evidence="11" id="KW-0325">Glycoprotein</keyword>
<evidence type="ECO:0000256" key="4">
    <source>
        <dbReference type="ARBA" id="ARBA00022679"/>
    </source>
</evidence>
<evidence type="ECO:0000256" key="11">
    <source>
        <dbReference type="ARBA" id="ARBA00023180"/>
    </source>
</evidence>
<feature type="transmembrane region" description="Helical" evidence="14">
    <location>
        <begin position="32"/>
        <end position="53"/>
    </location>
</feature>
<keyword evidence="7 14" id="KW-1133">Transmembrane helix</keyword>
<dbReference type="InterPro" id="IPR012163">
    <property type="entry name" value="Sialyl_trans"/>
</dbReference>
<dbReference type="Pfam" id="PF00777">
    <property type="entry name" value="Glyco_transf_29"/>
    <property type="match status" value="1"/>
</dbReference>
<dbReference type="GO" id="GO:0009311">
    <property type="term" value="P:oligosaccharide metabolic process"/>
    <property type="evidence" value="ECO:0000318"/>
    <property type="project" value="GO_Central"/>
</dbReference>
<dbReference type="GO" id="GO:0003828">
    <property type="term" value="F:alpha-N-acetylneuraminate alpha-2,8-sialyltransferase activity"/>
    <property type="evidence" value="ECO:0000318"/>
    <property type="project" value="GO_Central"/>
</dbReference>
<dbReference type="PANTHER" id="PTHR11987:SF54">
    <property type="entry name" value="ST8 ALPHA-N-ACETYL-NEURAMINIDE ALPHA-2,8-SIALYLTRANSFERASE 6"/>
    <property type="match status" value="1"/>
</dbReference>
<dbReference type="GO" id="GO:0006491">
    <property type="term" value="P:N-glycan processing"/>
    <property type="evidence" value="ECO:0000318"/>
    <property type="project" value="GO_Central"/>
</dbReference>
<dbReference type="KEGG" id="spu:591023"/>
<dbReference type="OrthoDB" id="10264956at2759"/>
<proteinExistence type="inferred from homology"/>
<dbReference type="OMA" id="ALEMCEH"/>
<dbReference type="EnsemblMetazoa" id="XM_030980732">
    <property type="protein sequence ID" value="XP_030836592"/>
    <property type="gene ID" value="LOC591023"/>
</dbReference>
<dbReference type="CDD" id="cd23963">
    <property type="entry name" value="GT29_ST8SIA"/>
    <property type="match status" value="1"/>
</dbReference>
<dbReference type="PIRSF" id="PIRSF005557">
    <property type="entry name" value="Sialyl_trans"/>
    <property type="match status" value="1"/>
</dbReference>
<keyword evidence="4" id="KW-0808">Transferase</keyword>
<dbReference type="AlphaFoldDB" id="A0A7M7NHW3"/>
<feature type="region of interest" description="Disordered" evidence="13">
    <location>
        <begin position="63"/>
        <end position="89"/>
    </location>
</feature>
<dbReference type="Proteomes" id="UP000007110">
    <property type="component" value="Unassembled WGS sequence"/>
</dbReference>
<keyword evidence="3" id="KW-0328">Glycosyltransferase</keyword>
<evidence type="ECO:0000256" key="7">
    <source>
        <dbReference type="ARBA" id="ARBA00022989"/>
    </source>
</evidence>
<evidence type="ECO:0000256" key="12">
    <source>
        <dbReference type="PIRSR" id="PIRSR005557-2"/>
    </source>
</evidence>
<comment type="subcellular location">
    <subcellularLocation>
        <location evidence="1">Golgi apparatus membrane</location>
        <topology evidence="1">Single-pass type II membrane protein</topology>
    </subcellularLocation>
</comment>
<dbReference type="InterPro" id="IPR050943">
    <property type="entry name" value="Glycosyltr_29_Sialyltrsf"/>
</dbReference>
<feature type="disulfide bond" evidence="12">
    <location>
        <begin position="199"/>
        <end position="346"/>
    </location>
</feature>
<evidence type="ECO:0000256" key="14">
    <source>
        <dbReference type="SAM" id="Phobius"/>
    </source>
</evidence>
<evidence type="ECO:0000256" key="5">
    <source>
        <dbReference type="ARBA" id="ARBA00022692"/>
    </source>
</evidence>
<dbReference type="InterPro" id="IPR001675">
    <property type="entry name" value="Glyco_trans_29"/>
</dbReference>
<keyword evidence="16" id="KW-1185">Reference proteome</keyword>
<accession>A0A7M7NHW3</accession>
<dbReference type="GeneID" id="591023"/>
<dbReference type="InParanoid" id="A0A7M7NHW3"/>
<dbReference type="RefSeq" id="XP_030836592.1">
    <property type="nucleotide sequence ID" value="XM_030980732.1"/>
</dbReference>
<keyword evidence="6" id="KW-0735">Signal-anchor</keyword>
<evidence type="ECO:0000256" key="6">
    <source>
        <dbReference type="ARBA" id="ARBA00022968"/>
    </source>
</evidence>